<dbReference type="Gene3D" id="1.10.150.240">
    <property type="entry name" value="Putative phosphatase, domain 2"/>
    <property type="match status" value="1"/>
</dbReference>
<dbReference type="SFLD" id="SFLDS00003">
    <property type="entry name" value="Haloacid_Dehalogenase"/>
    <property type="match status" value="1"/>
</dbReference>
<dbReference type="InterPro" id="IPR006439">
    <property type="entry name" value="HAD-SF_hydro_IA"/>
</dbReference>
<evidence type="ECO:0000256" key="2">
    <source>
        <dbReference type="ARBA" id="ARBA00022723"/>
    </source>
</evidence>
<keyword evidence="4" id="KW-0460">Magnesium</keyword>
<protein>
    <submittedName>
        <fullName evidence="5">HAD family hydrolase</fullName>
        <ecNumber evidence="5">3.1.3.-</ecNumber>
    </submittedName>
</protein>
<dbReference type="InterPro" id="IPR051400">
    <property type="entry name" value="HAD-like_hydrolase"/>
</dbReference>
<dbReference type="EC" id="3.1.3.-" evidence="5"/>
<reference evidence="6" key="1">
    <citation type="journal article" date="2019" name="Int. J. Syst. Evol. Microbiol.">
        <title>The Global Catalogue of Microorganisms (GCM) 10K type strain sequencing project: providing services to taxonomists for standard genome sequencing and annotation.</title>
        <authorList>
            <consortium name="The Broad Institute Genomics Platform"/>
            <consortium name="The Broad Institute Genome Sequencing Center for Infectious Disease"/>
            <person name="Wu L."/>
            <person name="Ma J."/>
        </authorList>
    </citation>
    <scope>NUCLEOTIDE SEQUENCE [LARGE SCALE GENOMIC DNA]</scope>
    <source>
        <strain evidence="6">CGMCC 1.15474</strain>
    </source>
</reference>
<dbReference type="EMBL" id="JBHUIK010000001">
    <property type="protein sequence ID" value="MFD2213279.1"/>
    <property type="molecule type" value="Genomic_DNA"/>
</dbReference>
<organism evidence="5 6">
    <name type="scientific">Metabacillus endolithicus</name>
    <dbReference type="NCBI Taxonomy" id="1535204"/>
    <lineage>
        <taxon>Bacteria</taxon>
        <taxon>Bacillati</taxon>
        <taxon>Bacillota</taxon>
        <taxon>Bacilli</taxon>
        <taxon>Bacillales</taxon>
        <taxon>Bacillaceae</taxon>
        <taxon>Metabacillus</taxon>
    </lineage>
</organism>
<name>A0ABW5BUN5_9BACI</name>
<dbReference type="PANTHER" id="PTHR46470:SF2">
    <property type="entry name" value="GLYCERALDEHYDE 3-PHOSPHATE PHOSPHATASE"/>
    <property type="match status" value="1"/>
</dbReference>
<dbReference type="NCBIfam" id="TIGR01549">
    <property type="entry name" value="HAD-SF-IA-v1"/>
    <property type="match status" value="1"/>
</dbReference>
<dbReference type="InterPro" id="IPR023214">
    <property type="entry name" value="HAD_sf"/>
</dbReference>
<keyword evidence="2" id="KW-0479">Metal-binding</keyword>
<comment type="caution">
    <text evidence="5">The sequence shown here is derived from an EMBL/GenBank/DDBJ whole genome shotgun (WGS) entry which is preliminary data.</text>
</comment>
<dbReference type="InterPro" id="IPR023198">
    <property type="entry name" value="PGP-like_dom2"/>
</dbReference>
<evidence type="ECO:0000313" key="6">
    <source>
        <dbReference type="Proteomes" id="UP001597318"/>
    </source>
</evidence>
<keyword evidence="6" id="KW-1185">Reference proteome</keyword>
<sequence>MNSIKNAEAVFFDLDDTLYDSLLPFQNALEYYQVGLPRSKAEEFYKKVRHYSDLLWKEHVKGELSLEELRIQRLTRSFLDYQISISDDQALAIQERYEQEQQQIKPFETVLLLLKQLIETKPFVGIITNGPVNHQMNKLKALKIDQLIPIEHIFISDGIGMAKPDNRVFEHVHTKMNINPGKCLYIGDTWENDIVPPIEVGWKCVWFNHRNRQAQTKHVPNEIIMNEKEFLLFDEKQGHN</sequence>
<accession>A0ABW5BUN5</accession>
<keyword evidence="3 5" id="KW-0378">Hydrolase</keyword>
<evidence type="ECO:0000256" key="4">
    <source>
        <dbReference type="ARBA" id="ARBA00022842"/>
    </source>
</evidence>
<dbReference type="GO" id="GO:0016787">
    <property type="term" value="F:hydrolase activity"/>
    <property type="evidence" value="ECO:0007669"/>
    <property type="project" value="UniProtKB-KW"/>
</dbReference>
<dbReference type="RefSeq" id="WP_247341154.1">
    <property type="nucleotide sequence ID" value="NZ_CP095550.1"/>
</dbReference>
<evidence type="ECO:0000256" key="1">
    <source>
        <dbReference type="ARBA" id="ARBA00001946"/>
    </source>
</evidence>
<dbReference type="PRINTS" id="PR00413">
    <property type="entry name" value="HADHALOGNASE"/>
</dbReference>
<dbReference type="InterPro" id="IPR036412">
    <property type="entry name" value="HAD-like_sf"/>
</dbReference>
<evidence type="ECO:0000313" key="5">
    <source>
        <dbReference type="EMBL" id="MFD2213279.1"/>
    </source>
</evidence>
<dbReference type="Proteomes" id="UP001597318">
    <property type="component" value="Unassembled WGS sequence"/>
</dbReference>
<proteinExistence type="predicted"/>
<evidence type="ECO:0000256" key="3">
    <source>
        <dbReference type="ARBA" id="ARBA00022801"/>
    </source>
</evidence>
<dbReference type="SUPFAM" id="SSF56784">
    <property type="entry name" value="HAD-like"/>
    <property type="match status" value="1"/>
</dbReference>
<gene>
    <name evidence="5" type="ORF">ACFSKK_06070</name>
</gene>
<dbReference type="PANTHER" id="PTHR46470">
    <property type="entry name" value="N-ACYLNEURAMINATE-9-PHOSPHATASE"/>
    <property type="match status" value="1"/>
</dbReference>
<dbReference type="SFLD" id="SFLDG01129">
    <property type="entry name" value="C1.5:_HAD__Beta-PGM__Phosphata"/>
    <property type="match status" value="1"/>
</dbReference>
<comment type="cofactor">
    <cofactor evidence="1">
        <name>Mg(2+)</name>
        <dbReference type="ChEBI" id="CHEBI:18420"/>
    </cofactor>
</comment>
<dbReference type="Gene3D" id="3.40.50.1000">
    <property type="entry name" value="HAD superfamily/HAD-like"/>
    <property type="match status" value="1"/>
</dbReference>
<dbReference type="Pfam" id="PF00702">
    <property type="entry name" value="Hydrolase"/>
    <property type="match status" value="1"/>
</dbReference>